<dbReference type="InterPro" id="IPR003141">
    <property type="entry name" value="Pol/His_phosphatase_N"/>
</dbReference>
<dbReference type="RefSeq" id="WP_323276953.1">
    <property type="nucleotide sequence ID" value="NZ_JAYGGQ010000001.1"/>
</dbReference>
<organism evidence="3 4">
    <name type="scientific">Sinomonas terricola</name>
    <dbReference type="NCBI Taxonomy" id="3110330"/>
    <lineage>
        <taxon>Bacteria</taxon>
        <taxon>Bacillati</taxon>
        <taxon>Actinomycetota</taxon>
        <taxon>Actinomycetes</taxon>
        <taxon>Micrococcales</taxon>
        <taxon>Micrococcaceae</taxon>
        <taxon>Sinomonas</taxon>
    </lineage>
</organism>
<dbReference type="InterPro" id="IPR004013">
    <property type="entry name" value="PHP_dom"/>
</dbReference>
<reference evidence="3 4" key="1">
    <citation type="submission" date="2023-12" db="EMBL/GenBank/DDBJ databases">
        <title>Sinomonas terricola sp. nov, isolated from litchi orchard soil in Guangdong, PR China.</title>
        <authorList>
            <person name="Jiaxin W."/>
            <person name="Yang Z."/>
            <person name="Honghui Z."/>
        </authorList>
    </citation>
    <scope>NUCLEOTIDE SEQUENCE [LARGE SCALE GENOMIC DNA]</scope>
    <source>
        <strain evidence="3 4">JGH33</strain>
    </source>
</reference>
<dbReference type="CDD" id="cd07438">
    <property type="entry name" value="PHP_HisPPase_AMP"/>
    <property type="match status" value="1"/>
</dbReference>
<dbReference type="EMBL" id="JAYGGQ010000001">
    <property type="protein sequence ID" value="MEA5453182.1"/>
    <property type="molecule type" value="Genomic_DNA"/>
</dbReference>
<feature type="domain" description="Polymerase/histidinol phosphatase N-terminal" evidence="2">
    <location>
        <begin position="3"/>
        <end position="68"/>
    </location>
</feature>
<evidence type="ECO:0000313" key="4">
    <source>
        <dbReference type="Proteomes" id="UP001304769"/>
    </source>
</evidence>
<dbReference type="Pfam" id="PF02811">
    <property type="entry name" value="PHP"/>
    <property type="match status" value="1"/>
</dbReference>
<dbReference type="SUPFAM" id="SSF89550">
    <property type="entry name" value="PHP domain-like"/>
    <property type="match status" value="1"/>
</dbReference>
<dbReference type="PANTHER" id="PTHR42924">
    <property type="entry name" value="EXONUCLEASE"/>
    <property type="match status" value="1"/>
</dbReference>
<evidence type="ECO:0000313" key="3">
    <source>
        <dbReference type="EMBL" id="MEA5453182.1"/>
    </source>
</evidence>
<feature type="region of interest" description="Disordered" evidence="1">
    <location>
        <begin position="277"/>
        <end position="296"/>
    </location>
</feature>
<comment type="caution">
    <text evidence="3">The sequence shown here is derived from an EMBL/GenBank/DDBJ whole genome shotgun (WGS) entry which is preliminary data.</text>
</comment>
<evidence type="ECO:0000259" key="2">
    <source>
        <dbReference type="SMART" id="SM00481"/>
    </source>
</evidence>
<sequence length="296" mass="31268">MRIDLHAHSSVSDGTERPAGLVAAALAAGLDAVAITDHDSTGGWDEATDAALSLGVALVPGMEVSCRTAEGISVHVLSYLHDPTHQGLLEEITKAKDARLSRAEHMVSLLAEDYPLSWDDVTQHVAPGATVGRPHIADALVAAGIVGDRSEAFATILSSRSRYFVQHYAPEPALAVELVRAAGGVPIFAHPVAEARGRTVGEATYDDMIEAGLAGLEVFHRDNPEARRPFLLDLAERHGLLVTGSSDYHGAGKPNRLGEYTTEPEVLAEIERQASGAVVVRPKHPGAPDSLSRARG</sequence>
<name>A0ABU5T0K1_9MICC</name>
<dbReference type="Proteomes" id="UP001304769">
    <property type="component" value="Unassembled WGS sequence"/>
</dbReference>
<accession>A0ABU5T0K1</accession>
<protein>
    <submittedName>
        <fullName evidence="3">PHP domain-containing protein</fullName>
    </submittedName>
</protein>
<dbReference type="InterPro" id="IPR052018">
    <property type="entry name" value="PHP_domain"/>
</dbReference>
<dbReference type="SMART" id="SM00481">
    <property type="entry name" value="POLIIIAc"/>
    <property type="match status" value="1"/>
</dbReference>
<dbReference type="Gene3D" id="1.10.150.650">
    <property type="match status" value="1"/>
</dbReference>
<keyword evidence="4" id="KW-1185">Reference proteome</keyword>
<evidence type="ECO:0000256" key="1">
    <source>
        <dbReference type="SAM" id="MobiDB-lite"/>
    </source>
</evidence>
<gene>
    <name evidence="3" type="ORF">SPF06_00470</name>
</gene>
<dbReference type="InterPro" id="IPR016195">
    <property type="entry name" value="Pol/histidinol_Pase-like"/>
</dbReference>
<dbReference type="Gene3D" id="3.20.20.140">
    <property type="entry name" value="Metal-dependent hydrolases"/>
    <property type="match status" value="1"/>
</dbReference>
<dbReference type="PANTHER" id="PTHR42924:SF3">
    <property type="entry name" value="POLYMERASE_HISTIDINOL PHOSPHATASE N-TERMINAL DOMAIN-CONTAINING PROTEIN"/>
    <property type="match status" value="1"/>
</dbReference>
<proteinExistence type="predicted"/>